<evidence type="ECO:0000256" key="3">
    <source>
        <dbReference type="SAM" id="MobiDB-lite"/>
    </source>
</evidence>
<dbReference type="PANTHER" id="PTHR30160">
    <property type="entry name" value="TETRAACYLDISACCHARIDE 4'-KINASE-RELATED"/>
    <property type="match status" value="1"/>
</dbReference>
<accession>A0A5R8WKX8</accession>
<dbReference type="GO" id="GO:0008713">
    <property type="term" value="F:ADP-heptose-lipopolysaccharide heptosyltransferase activity"/>
    <property type="evidence" value="ECO:0007669"/>
    <property type="project" value="TreeGrafter"/>
</dbReference>
<comment type="caution">
    <text evidence="4">The sequence shown here is derived from an EMBL/GenBank/DDBJ whole genome shotgun (WGS) entry which is preliminary data.</text>
</comment>
<evidence type="ECO:0000313" key="5">
    <source>
        <dbReference type="Proteomes" id="UP000305517"/>
    </source>
</evidence>
<dbReference type="Gene3D" id="3.40.50.2000">
    <property type="entry name" value="Glycogen Phosphorylase B"/>
    <property type="match status" value="2"/>
</dbReference>
<protein>
    <submittedName>
        <fullName evidence="4">Glycosyltransferase family 9 protein</fullName>
    </submittedName>
</protein>
<reference evidence="4 5" key="1">
    <citation type="submission" date="2019-05" db="EMBL/GenBank/DDBJ databases">
        <title>Hymenobacter edaphi sp. nov., isolated from abandoned arsenic-contaminated farmland soil.</title>
        <authorList>
            <person name="Nie L."/>
        </authorList>
    </citation>
    <scope>NUCLEOTIDE SEQUENCE [LARGE SCALE GENOMIC DNA]</scope>
    <source>
        <strain evidence="4 5">1-3-3-8</strain>
    </source>
</reference>
<dbReference type="InterPro" id="IPR051199">
    <property type="entry name" value="LPS_LOS_Heptosyltrfase"/>
</dbReference>
<keyword evidence="5" id="KW-1185">Reference proteome</keyword>
<keyword evidence="2 4" id="KW-0808">Transferase</keyword>
<dbReference type="SUPFAM" id="SSF53756">
    <property type="entry name" value="UDP-Glycosyltransferase/glycogen phosphorylase"/>
    <property type="match status" value="1"/>
</dbReference>
<evidence type="ECO:0000256" key="1">
    <source>
        <dbReference type="ARBA" id="ARBA00022676"/>
    </source>
</evidence>
<dbReference type="CDD" id="cd03789">
    <property type="entry name" value="GT9_LPS_heptosyltransferase"/>
    <property type="match status" value="1"/>
</dbReference>
<dbReference type="InterPro" id="IPR002201">
    <property type="entry name" value="Glyco_trans_9"/>
</dbReference>
<name>A0A5R8WKX8_9BACT</name>
<gene>
    <name evidence="4" type="ORF">FDY95_21980</name>
</gene>
<evidence type="ECO:0000256" key="2">
    <source>
        <dbReference type="ARBA" id="ARBA00022679"/>
    </source>
</evidence>
<organism evidence="4 5">
    <name type="scientific">Hymenobacter jeollabukensis</name>
    <dbReference type="NCBI Taxonomy" id="2025313"/>
    <lineage>
        <taxon>Bacteria</taxon>
        <taxon>Pseudomonadati</taxon>
        <taxon>Bacteroidota</taxon>
        <taxon>Cytophagia</taxon>
        <taxon>Cytophagales</taxon>
        <taxon>Hymenobacteraceae</taxon>
        <taxon>Hymenobacter</taxon>
    </lineage>
</organism>
<dbReference type="AlphaFoldDB" id="A0A5R8WKX8"/>
<sequence length="421" mass="47251">MAGPLPALRNQSPLPRSGFPRPRDAWPGGKLTAGIDSPGSPRKPYLRGFFPAACFMPDLHGITVRPDCRHFRGDLPCRPNKEHGYQCGSCPVYAPVQQRILIIKLGAIGDVIRTTPLLRRLRQEHPQAYITWLTHTPAILPAHDGPDEVLKFELSSLVQLQGREFDIVYNLDKDKEAGALLNGIKAGRKFGYALRPYDGVVWPVSELAEHKYLTGVFDELSLRNQKPYVQEIFELCGFEFRGEEYVFDTHADKGYQWPMLPAAGRRVGLNTGCGDRWTTRLWSDEKWISLIGQLQQQGYQPVLLGGEAEDARNQRLHAATGAVYPGTFPLPQFINLLDQMDLIVTQVTMAMHISIALRKPTVLMNNIFNPYEFDLYGRGQIVQPDRACVCFYRGSCRLGTSCMEELPAEKVFAAVQQSLPA</sequence>
<dbReference type="GO" id="GO:0005829">
    <property type="term" value="C:cytosol"/>
    <property type="evidence" value="ECO:0007669"/>
    <property type="project" value="TreeGrafter"/>
</dbReference>
<proteinExistence type="predicted"/>
<evidence type="ECO:0000313" key="4">
    <source>
        <dbReference type="EMBL" id="TLM89235.1"/>
    </source>
</evidence>
<dbReference type="EMBL" id="VAJM01000014">
    <property type="protein sequence ID" value="TLM89235.1"/>
    <property type="molecule type" value="Genomic_DNA"/>
</dbReference>
<dbReference type="OrthoDB" id="9768048at2"/>
<dbReference type="Proteomes" id="UP000305517">
    <property type="component" value="Unassembled WGS sequence"/>
</dbReference>
<feature type="region of interest" description="Disordered" evidence="3">
    <location>
        <begin position="1"/>
        <end position="39"/>
    </location>
</feature>
<dbReference type="Pfam" id="PF01075">
    <property type="entry name" value="Glyco_transf_9"/>
    <property type="match status" value="1"/>
</dbReference>
<keyword evidence="1" id="KW-0328">Glycosyltransferase</keyword>
<dbReference type="GO" id="GO:0009244">
    <property type="term" value="P:lipopolysaccharide core region biosynthetic process"/>
    <property type="evidence" value="ECO:0007669"/>
    <property type="project" value="TreeGrafter"/>
</dbReference>
<dbReference type="PANTHER" id="PTHR30160:SF1">
    <property type="entry name" value="LIPOPOLYSACCHARIDE 1,2-N-ACETYLGLUCOSAMINETRANSFERASE-RELATED"/>
    <property type="match status" value="1"/>
</dbReference>